<dbReference type="Pfam" id="PF00069">
    <property type="entry name" value="Pkinase"/>
    <property type="match status" value="1"/>
</dbReference>
<dbReference type="InterPro" id="IPR011989">
    <property type="entry name" value="ARM-like"/>
</dbReference>
<dbReference type="Proteomes" id="UP001489004">
    <property type="component" value="Unassembled WGS sequence"/>
</dbReference>
<dbReference type="PROSITE" id="PS50011">
    <property type="entry name" value="PROTEIN_KINASE_DOM"/>
    <property type="match status" value="1"/>
</dbReference>
<keyword evidence="14" id="KW-1185">Reference proteome</keyword>
<keyword evidence="4" id="KW-0808">Transferase</keyword>
<dbReference type="PANTHER" id="PTHR43671:SF98">
    <property type="entry name" value="SERINE_THREONINE-PROTEIN KINASE NEK11"/>
    <property type="match status" value="1"/>
</dbReference>
<dbReference type="GO" id="GO:0005524">
    <property type="term" value="F:ATP binding"/>
    <property type="evidence" value="ECO:0007669"/>
    <property type="project" value="UniProtKB-UniRule"/>
</dbReference>
<dbReference type="SUPFAM" id="SSF48371">
    <property type="entry name" value="ARM repeat"/>
    <property type="match status" value="1"/>
</dbReference>
<comment type="catalytic activity">
    <reaction evidence="8">
        <text>L-threonyl-[protein] + ATP = O-phospho-L-threonyl-[protein] + ADP + H(+)</text>
        <dbReference type="Rhea" id="RHEA:46608"/>
        <dbReference type="Rhea" id="RHEA-COMP:11060"/>
        <dbReference type="Rhea" id="RHEA-COMP:11605"/>
        <dbReference type="ChEBI" id="CHEBI:15378"/>
        <dbReference type="ChEBI" id="CHEBI:30013"/>
        <dbReference type="ChEBI" id="CHEBI:30616"/>
        <dbReference type="ChEBI" id="CHEBI:61977"/>
        <dbReference type="ChEBI" id="CHEBI:456216"/>
        <dbReference type="EC" id="2.7.11.1"/>
    </reaction>
</comment>
<evidence type="ECO:0000256" key="2">
    <source>
        <dbReference type="ARBA" id="ARBA00012513"/>
    </source>
</evidence>
<dbReference type="Gene3D" id="1.10.510.10">
    <property type="entry name" value="Transferase(Phosphotransferase) domain 1"/>
    <property type="match status" value="1"/>
</dbReference>
<dbReference type="InterPro" id="IPR011009">
    <property type="entry name" value="Kinase-like_dom_sf"/>
</dbReference>
<proteinExistence type="inferred from homology"/>
<comment type="catalytic activity">
    <reaction evidence="9">
        <text>L-seryl-[protein] + ATP = O-phospho-L-seryl-[protein] + ADP + H(+)</text>
        <dbReference type="Rhea" id="RHEA:17989"/>
        <dbReference type="Rhea" id="RHEA-COMP:9863"/>
        <dbReference type="Rhea" id="RHEA-COMP:11604"/>
        <dbReference type="ChEBI" id="CHEBI:15378"/>
        <dbReference type="ChEBI" id="CHEBI:29999"/>
        <dbReference type="ChEBI" id="CHEBI:30616"/>
        <dbReference type="ChEBI" id="CHEBI:83421"/>
        <dbReference type="ChEBI" id="CHEBI:456216"/>
        <dbReference type="EC" id="2.7.11.1"/>
    </reaction>
</comment>
<organism evidence="13 14">
    <name type="scientific">[Myrmecia] bisecta</name>
    <dbReference type="NCBI Taxonomy" id="41462"/>
    <lineage>
        <taxon>Eukaryota</taxon>
        <taxon>Viridiplantae</taxon>
        <taxon>Chlorophyta</taxon>
        <taxon>core chlorophytes</taxon>
        <taxon>Trebouxiophyceae</taxon>
        <taxon>Trebouxiales</taxon>
        <taxon>Trebouxiaceae</taxon>
        <taxon>Myrmecia</taxon>
    </lineage>
</organism>
<evidence type="ECO:0000313" key="14">
    <source>
        <dbReference type="Proteomes" id="UP001489004"/>
    </source>
</evidence>
<feature type="region of interest" description="Disordered" evidence="11">
    <location>
        <begin position="359"/>
        <end position="417"/>
    </location>
</feature>
<dbReference type="AlphaFoldDB" id="A0AAW1P399"/>
<evidence type="ECO:0000256" key="5">
    <source>
        <dbReference type="ARBA" id="ARBA00022741"/>
    </source>
</evidence>
<evidence type="ECO:0000256" key="6">
    <source>
        <dbReference type="ARBA" id="ARBA00022777"/>
    </source>
</evidence>
<comment type="caution">
    <text evidence="13">The sequence shown here is derived from an EMBL/GenBank/DDBJ whole genome shotgun (WGS) entry which is preliminary data.</text>
</comment>
<keyword evidence="6" id="KW-0418">Kinase</keyword>
<feature type="region of interest" description="Disordered" evidence="11">
    <location>
        <begin position="840"/>
        <end position="873"/>
    </location>
</feature>
<name>A0AAW1P399_9CHLO</name>
<dbReference type="EMBL" id="JALJOR010000018">
    <property type="protein sequence ID" value="KAK9804225.1"/>
    <property type="molecule type" value="Genomic_DNA"/>
</dbReference>
<evidence type="ECO:0000256" key="4">
    <source>
        <dbReference type="ARBA" id="ARBA00022679"/>
    </source>
</evidence>
<comment type="similarity">
    <text evidence="1">Belongs to the protein kinase superfamily. NEK Ser/Thr protein kinase family. NIMA subfamily.</text>
</comment>
<protein>
    <recommendedName>
        <fullName evidence="2">non-specific serine/threonine protein kinase</fullName>
        <ecNumber evidence="2">2.7.11.1</ecNumber>
    </recommendedName>
</protein>
<feature type="binding site" evidence="10">
    <location>
        <position position="548"/>
    </location>
    <ligand>
        <name>ATP</name>
        <dbReference type="ChEBI" id="CHEBI:30616"/>
    </ligand>
</feature>
<dbReference type="InterPro" id="IPR017441">
    <property type="entry name" value="Protein_kinase_ATP_BS"/>
</dbReference>
<evidence type="ECO:0000256" key="1">
    <source>
        <dbReference type="ARBA" id="ARBA00010886"/>
    </source>
</evidence>
<dbReference type="PANTHER" id="PTHR43671">
    <property type="entry name" value="SERINE/THREONINE-PROTEIN KINASE NEK"/>
    <property type="match status" value="1"/>
</dbReference>
<gene>
    <name evidence="13" type="ORF">WJX72_002077</name>
</gene>
<keyword evidence="3" id="KW-0723">Serine/threonine-protein kinase</keyword>
<evidence type="ECO:0000259" key="12">
    <source>
        <dbReference type="PROSITE" id="PS50011"/>
    </source>
</evidence>
<feature type="domain" description="Protein kinase" evidence="12">
    <location>
        <begin position="519"/>
        <end position="796"/>
    </location>
</feature>
<dbReference type="InterPro" id="IPR050660">
    <property type="entry name" value="NEK_Ser/Thr_kinase"/>
</dbReference>
<evidence type="ECO:0000256" key="7">
    <source>
        <dbReference type="ARBA" id="ARBA00022840"/>
    </source>
</evidence>
<dbReference type="GO" id="GO:0004674">
    <property type="term" value="F:protein serine/threonine kinase activity"/>
    <property type="evidence" value="ECO:0007669"/>
    <property type="project" value="UniProtKB-KW"/>
</dbReference>
<dbReference type="InterPro" id="IPR000719">
    <property type="entry name" value="Prot_kinase_dom"/>
</dbReference>
<dbReference type="InterPro" id="IPR016024">
    <property type="entry name" value="ARM-type_fold"/>
</dbReference>
<dbReference type="PROSITE" id="PS00107">
    <property type="entry name" value="PROTEIN_KINASE_ATP"/>
    <property type="match status" value="1"/>
</dbReference>
<evidence type="ECO:0000256" key="9">
    <source>
        <dbReference type="ARBA" id="ARBA00048679"/>
    </source>
</evidence>
<keyword evidence="7 10" id="KW-0067">ATP-binding</keyword>
<sequence>MENAMPVSTLTSMQELLSLLANDYATLGPEQMQREGELLEGVAEHYANQYDFTSRGPERGGMFVSLLHSLLTKRLMAPDWSRQISPDHRLQVLQCLRLLTRDAALRQQFVEHNAVPVLCAVFAALAQEHFLPRKAPFHIETLTECATMVKRLATDEQYRPRVVDSSAARTLEQLLVTSDPALLPLVLLSLISLASAAPEPGSNFGAAALEVLLRILDEYSLPFKHLAAELLALVTRSAERCAELVELEGCGKVFGLLRVGDSKLQHALLRIVCHLTLSAPAVQEIHLLSGVPTLVSMLAHGRDIPPSSPSTISDSQASELQLVCSALTRLAETDESAYQIRQANGIYLAGRLLLAAGQGPITPTSNPSPASNPSPPQHAPASPGSPAIRARNPRWGTAPGGNPGGSPPKSRLGGAGVREAAAPGKLVREEGLGLHAYLFRLLRYLFSVERNRKMFKRMFPPELFAAFIDMGNYAHALPAYLPLVKRWEALETSALAAFSAALEEINLDKSAERRTVRNYVLLELLGRGAYGSVHKARREAGQTLVALKEIPVDNTTLFGATKEERSAGVRRMASEVDILASLHHPNIIRYYESFREDGNLYIAMELGEGMSLLDHIQSVAEKGRRMPEEDMWQVICAVVLALNHIHTHKSIAHRDLTPANIILGRGPDGLRQAKLADFGLAKRQDDGSSVMASTVGTLPYTCPEIIQQKPYTEKADIWSLGCVVYHMAMLRPPFEGSNPLAVASRIVEADYPPIADAPDLPPYSAPLRSLVSRLLTPDPATRPSILDVAAMIAPLLMSELDKALLAGQQAAQLLQHERHRHFQMRQVQARKSEAYRKLLSAHQQTPAWVTPPESPKDPNGPHPGGGAAPSTATLALPDAVPSFGLGSGRTVRLAHNRLRPVEDPVAQMLQQLHKVMWVEQLPPGLARDPRRRCVERFRRFLFQPATHAGAIKSHLAKLMNASSDLIDMELGAVGDLIDMELGAVGMDGALMGGRDGRISYEALHRLIEDLAQEQGYYAAAQAVVRRSAG</sequence>
<keyword evidence="5 10" id="KW-0547">Nucleotide-binding</keyword>
<dbReference type="EC" id="2.7.11.1" evidence="2"/>
<dbReference type="SUPFAM" id="SSF56112">
    <property type="entry name" value="Protein kinase-like (PK-like)"/>
    <property type="match status" value="1"/>
</dbReference>
<evidence type="ECO:0000256" key="11">
    <source>
        <dbReference type="SAM" id="MobiDB-lite"/>
    </source>
</evidence>
<reference evidence="13 14" key="1">
    <citation type="journal article" date="2024" name="Nat. Commun.">
        <title>Phylogenomics reveals the evolutionary origins of lichenization in chlorophyte algae.</title>
        <authorList>
            <person name="Puginier C."/>
            <person name="Libourel C."/>
            <person name="Otte J."/>
            <person name="Skaloud P."/>
            <person name="Haon M."/>
            <person name="Grisel S."/>
            <person name="Petersen M."/>
            <person name="Berrin J.G."/>
            <person name="Delaux P.M."/>
            <person name="Dal Grande F."/>
            <person name="Keller J."/>
        </authorList>
    </citation>
    <scope>NUCLEOTIDE SEQUENCE [LARGE SCALE GENOMIC DNA]</scope>
    <source>
        <strain evidence="13 14">SAG 2043</strain>
    </source>
</reference>
<evidence type="ECO:0000256" key="10">
    <source>
        <dbReference type="PROSITE-ProRule" id="PRU10141"/>
    </source>
</evidence>
<dbReference type="Gene3D" id="1.25.10.10">
    <property type="entry name" value="Leucine-rich Repeat Variant"/>
    <property type="match status" value="1"/>
</dbReference>
<accession>A0AAW1P399</accession>
<evidence type="ECO:0000256" key="3">
    <source>
        <dbReference type="ARBA" id="ARBA00022527"/>
    </source>
</evidence>
<evidence type="ECO:0000256" key="8">
    <source>
        <dbReference type="ARBA" id="ARBA00047899"/>
    </source>
</evidence>
<evidence type="ECO:0000313" key="13">
    <source>
        <dbReference type="EMBL" id="KAK9804225.1"/>
    </source>
</evidence>
<feature type="compositionally biased region" description="Low complexity" evidence="11">
    <location>
        <begin position="359"/>
        <end position="369"/>
    </location>
</feature>